<accession>A0ABS7QI23</accession>
<keyword evidence="2" id="KW-0812">Transmembrane</keyword>
<feature type="transmembrane region" description="Helical" evidence="2">
    <location>
        <begin position="273"/>
        <end position="297"/>
    </location>
</feature>
<dbReference type="EMBL" id="JAINZZ010000073">
    <property type="protein sequence ID" value="MBY8882436.1"/>
    <property type="molecule type" value="Genomic_DNA"/>
</dbReference>
<evidence type="ECO:0008006" key="5">
    <source>
        <dbReference type="Google" id="ProtNLM"/>
    </source>
</evidence>
<evidence type="ECO:0000313" key="4">
    <source>
        <dbReference type="Proteomes" id="UP000778578"/>
    </source>
</evidence>
<name>A0ABS7QI23_9ACTN</name>
<evidence type="ECO:0000313" key="3">
    <source>
        <dbReference type="EMBL" id="MBY8882436.1"/>
    </source>
</evidence>
<gene>
    <name evidence="3" type="ORF">K7862_33075</name>
</gene>
<feature type="transmembrane region" description="Helical" evidence="2">
    <location>
        <begin position="367"/>
        <end position="385"/>
    </location>
</feature>
<feature type="transmembrane region" description="Helical" evidence="2">
    <location>
        <begin position="551"/>
        <end position="571"/>
    </location>
</feature>
<protein>
    <recommendedName>
        <fullName evidence="5">Integral membrane protein</fullName>
    </recommendedName>
</protein>
<proteinExistence type="predicted"/>
<feature type="transmembrane region" description="Helical" evidence="2">
    <location>
        <begin position="809"/>
        <end position="826"/>
    </location>
</feature>
<feature type="transmembrane region" description="Helical" evidence="2">
    <location>
        <begin position="107"/>
        <end position="127"/>
    </location>
</feature>
<keyword evidence="4" id="KW-1185">Reference proteome</keyword>
<feature type="transmembrane region" description="Helical" evidence="2">
    <location>
        <begin position="441"/>
        <end position="464"/>
    </location>
</feature>
<evidence type="ECO:0000256" key="2">
    <source>
        <dbReference type="SAM" id="Phobius"/>
    </source>
</evidence>
<evidence type="ECO:0000256" key="1">
    <source>
        <dbReference type="SAM" id="MobiDB-lite"/>
    </source>
</evidence>
<feature type="transmembrane region" description="Helical" evidence="2">
    <location>
        <begin position="397"/>
        <end position="421"/>
    </location>
</feature>
<dbReference type="RefSeq" id="WP_222968745.1">
    <property type="nucleotide sequence ID" value="NZ_JAINZZ010000073.1"/>
</dbReference>
<keyword evidence="2" id="KW-0472">Membrane</keyword>
<feature type="transmembrane region" description="Helical" evidence="2">
    <location>
        <begin position="628"/>
        <end position="648"/>
    </location>
</feature>
<feature type="transmembrane region" description="Helical" evidence="2">
    <location>
        <begin position="856"/>
        <end position="877"/>
    </location>
</feature>
<feature type="transmembrane region" description="Helical" evidence="2">
    <location>
        <begin position="883"/>
        <end position="903"/>
    </location>
</feature>
<feature type="transmembrane region" description="Helical" evidence="2">
    <location>
        <begin position="577"/>
        <end position="598"/>
    </location>
</feature>
<organism evidence="3 4">
    <name type="scientific">Actinacidiphila acidipaludis</name>
    <dbReference type="NCBI Taxonomy" id="2873382"/>
    <lineage>
        <taxon>Bacteria</taxon>
        <taxon>Bacillati</taxon>
        <taxon>Actinomycetota</taxon>
        <taxon>Actinomycetes</taxon>
        <taxon>Kitasatosporales</taxon>
        <taxon>Streptomycetaceae</taxon>
        <taxon>Actinacidiphila</taxon>
    </lineage>
</organism>
<dbReference type="NCBIfam" id="NF047321">
    <property type="entry name" value="SCO7613_CTERM"/>
    <property type="match status" value="1"/>
</dbReference>
<dbReference type="InterPro" id="IPR058062">
    <property type="entry name" value="SCO7613_C"/>
</dbReference>
<feature type="transmembrane region" description="Helical" evidence="2">
    <location>
        <begin position="335"/>
        <end position="355"/>
    </location>
</feature>
<feature type="transmembrane region" description="Helical" evidence="2">
    <location>
        <begin position="164"/>
        <end position="183"/>
    </location>
</feature>
<dbReference type="Proteomes" id="UP000778578">
    <property type="component" value="Unassembled WGS sequence"/>
</dbReference>
<feature type="transmembrane region" description="Helical" evidence="2">
    <location>
        <begin position="244"/>
        <end position="264"/>
    </location>
</feature>
<feature type="transmembrane region" description="Helical" evidence="2">
    <location>
        <begin position="133"/>
        <end position="152"/>
    </location>
</feature>
<feature type="transmembrane region" description="Helical" evidence="2">
    <location>
        <begin position="685"/>
        <end position="704"/>
    </location>
</feature>
<feature type="transmembrane region" description="Helical" evidence="2">
    <location>
        <begin position="309"/>
        <end position="328"/>
    </location>
</feature>
<feature type="transmembrane region" description="Helical" evidence="2">
    <location>
        <begin position="195"/>
        <end position="212"/>
    </location>
</feature>
<keyword evidence="2" id="KW-1133">Transmembrane helix</keyword>
<feature type="transmembrane region" description="Helical" evidence="2">
    <location>
        <begin position="660"/>
        <end position="679"/>
    </location>
</feature>
<feature type="transmembrane region" description="Helical" evidence="2">
    <location>
        <begin position="734"/>
        <end position="749"/>
    </location>
</feature>
<feature type="transmembrane region" description="Helical" evidence="2">
    <location>
        <begin position="832"/>
        <end position="849"/>
    </location>
</feature>
<feature type="region of interest" description="Disordered" evidence="1">
    <location>
        <begin position="506"/>
        <end position="542"/>
    </location>
</feature>
<sequence>MDARQNRCPDCGSPLGAAPGPRCPRCRLPLTGPEAVELWNLDRTLADLATRRAWLLQRRGILIAALRSRPFTAPAGLPAAHAAAWPQKGVPAGVPGPDARKLSVQTVLLVLGAVLTSIAGIVFTLVNWGHLGIAGRAVVLVVVTALAFTAHLSLRTRLAATAETAAAVGLGLVLLDCYAARAAGLAGLDGVPADAYGTAVTALVSAGAWAHGRWTRSVVMPWGALLLVQVTIPFAAATVDGGRVGWAIVLAAGAALDLGSAVALRSAARRGTFLAPATTAAAGVWAAAGCLVAGSALRAAGPGSAFGPVLRACVPLVLLVLLGATAALRRELPYVARVVAGALSGVALIAVAGSVPRAALPASCGVIVYAVPTTALAIVAVIALGRTAGGRGAGRHPLWTGFAASGALLWPIAMKVLPGLLRALGQPLRRPAATAAGHWQVAAEVPVVAALVAVTLGTVAHLLTGRGAWGAGVRAAPAAGVTGAAAGPGAGTSRVAGEGAGELRAAEGVVPGGTGEPDEAEAGSRAAGDAVPGRGAGPAVTPVPQGRSTSVLGVLVWCAAIVAAVPAVALSPVAAGLPFGAALAAAWVPAASAAANLVRRGGADTTPRLCAVAAPAALALVWSLPQDAAALVVWGATALLAAGLAAALRGSDRDGIAQGAAAFTVIALGVEAARAAAAAGLPTHLAAFAVLGVAVASAPAAALLRGTAVEVTGYGVGGAAVLMTLGHANAAGTALAVAGAAALGVALRADRRRAAALTATALLTLSTWIRLAAAGVSAPEPYTVPVGVAALVLGHLHRRRFPATGSWRAYGPGLGLTLVPALGAAWADVHWVRPLLLGLAALAVTLAGARYRLRAPLLLGAAVLAVDALHELAPAIAQSLGLLPRWVPVAGAGLLLLFLGATYERRLADSRRLRAHLRRLT</sequence>
<comment type="caution">
    <text evidence="3">The sequence shown here is derived from an EMBL/GenBank/DDBJ whole genome shotgun (WGS) entry which is preliminary data.</text>
</comment>
<feature type="transmembrane region" description="Helical" evidence="2">
    <location>
        <begin position="219"/>
        <end position="238"/>
    </location>
</feature>
<reference evidence="3 4" key="1">
    <citation type="submission" date="2021-08" db="EMBL/GenBank/DDBJ databases">
        <title>WGS of actinomycetes from Thailand.</title>
        <authorList>
            <person name="Thawai C."/>
        </authorList>
    </citation>
    <scope>NUCLEOTIDE SEQUENCE [LARGE SCALE GENOMIC DNA]</scope>
    <source>
        <strain evidence="3 4">PLK6-54</strain>
    </source>
</reference>